<dbReference type="PANTHER" id="PTHR34448">
    <property type="entry name" value="AMINOPEPTIDASE"/>
    <property type="match status" value="1"/>
</dbReference>
<dbReference type="Proteomes" id="UP000198806">
    <property type="component" value="Unassembled WGS sequence"/>
</dbReference>
<name>A0A1I5CV15_9FIRM</name>
<gene>
    <name evidence="2" type="ORF">SAMN04489757_10435</name>
</gene>
<dbReference type="InterPro" id="IPR000787">
    <property type="entry name" value="Peptidase_M29"/>
</dbReference>
<keyword evidence="3" id="KW-1185">Reference proteome</keyword>
<dbReference type="AlphaFoldDB" id="A0A1I5CV15"/>
<keyword evidence="2" id="KW-0482">Metalloprotease</keyword>
<reference evidence="2 3" key="1">
    <citation type="submission" date="2016-10" db="EMBL/GenBank/DDBJ databases">
        <authorList>
            <person name="de Groot N.N."/>
        </authorList>
    </citation>
    <scope>NUCLEOTIDE SEQUENCE [LARGE SCALE GENOMIC DNA]</scope>
    <source>
        <strain evidence="2 3">DSM 1283</strain>
    </source>
</reference>
<dbReference type="PANTHER" id="PTHR34448:SF1">
    <property type="entry name" value="BLL6088 PROTEIN"/>
    <property type="match status" value="1"/>
</dbReference>
<proteinExistence type="predicted"/>
<dbReference type="SUPFAM" id="SSF144052">
    <property type="entry name" value="Thermophilic metalloprotease-like"/>
    <property type="match status" value="1"/>
</dbReference>
<dbReference type="InterPro" id="IPR052170">
    <property type="entry name" value="M29_Exopeptidase"/>
</dbReference>
<dbReference type="RefSeq" id="WP_091684357.1">
    <property type="nucleotide sequence ID" value="NZ_BAABFM010000079.1"/>
</dbReference>
<dbReference type="Pfam" id="PF02073">
    <property type="entry name" value="Peptidase_M29"/>
    <property type="match status" value="1"/>
</dbReference>
<sequence length="349" mass="39989">MLTEKNHMFSEEMILKLLKEAIGVQKGEVVLLQFWGKETDRELLHRFSNQVAALGASPMEFQHDRSNYSKLFKNMKEGCFSDNYYKIFEAVDIVIDICMYRPVMPAPDFPKENMEMYRSFMGKLFQTFIQKKKLVQLRIPTMENAMESGLSYEVYEKMMIKAYDIDYLSLKKKCEDFIEGIGKGTEVTIYSGEQKKLTMLLEERNWEIDAGDGDLPCGEVSIAPVEEKTDGEIFFESLYYEDINTGERKKIKNITIAVKEGRMLTSNSEEFNEYLGSLPMNGNVICEFGIGMNEGVDQITGYELLDEKMLGTFHIAIGNNTMFGGKNDAPLHQDFVGTGRVFIDNKQVI</sequence>
<keyword evidence="2" id="KW-0645">Protease</keyword>
<keyword evidence="2" id="KW-0378">Hydrolase</keyword>
<dbReference type="STRING" id="1527.SAMN04489757_10435"/>
<dbReference type="GO" id="GO:0046872">
    <property type="term" value="F:metal ion binding"/>
    <property type="evidence" value="ECO:0007669"/>
    <property type="project" value="UniProtKB-KW"/>
</dbReference>
<dbReference type="GO" id="GO:0008237">
    <property type="term" value="F:metallopeptidase activity"/>
    <property type="evidence" value="ECO:0007669"/>
    <property type="project" value="UniProtKB-KW"/>
</dbReference>
<dbReference type="GO" id="GO:0004177">
    <property type="term" value="F:aminopeptidase activity"/>
    <property type="evidence" value="ECO:0007669"/>
    <property type="project" value="InterPro"/>
</dbReference>
<dbReference type="GO" id="GO:0006508">
    <property type="term" value="P:proteolysis"/>
    <property type="evidence" value="ECO:0007669"/>
    <property type="project" value="UniProtKB-KW"/>
</dbReference>
<accession>A0A1I5CV15</accession>
<evidence type="ECO:0000313" key="2">
    <source>
        <dbReference type="EMBL" id="SFN90788.1"/>
    </source>
</evidence>
<dbReference type="EMBL" id="FOWD01000004">
    <property type="protein sequence ID" value="SFN90788.1"/>
    <property type="molecule type" value="Genomic_DNA"/>
</dbReference>
<evidence type="ECO:0000256" key="1">
    <source>
        <dbReference type="ARBA" id="ARBA00022723"/>
    </source>
</evidence>
<keyword evidence="1" id="KW-0479">Metal-binding</keyword>
<evidence type="ECO:0000313" key="3">
    <source>
        <dbReference type="Proteomes" id="UP000198806"/>
    </source>
</evidence>
<organism evidence="2 3">
    <name type="scientific">Anaerocolumna aminovalerica</name>
    <dbReference type="NCBI Taxonomy" id="1527"/>
    <lineage>
        <taxon>Bacteria</taxon>
        <taxon>Bacillati</taxon>
        <taxon>Bacillota</taxon>
        <taxon>Clostridia</taxon>
        <taxon>Lachnospirales</taxon>
        <taxon>Lachnospiraceae</taxon>
        <taxon>Anaerocolumna</taxon>
    </lineage>
</organism>
<protein>
    <submittedName>
        <fullName evidence="2">Thermophilic metalloprotease (M29)</fullName>
    </submittedName>
</protein>